<evidence type="ECO:0000256" key="1">
    <source>
        <dbReference type="ARBA" id="ARBA00022801"/>
    </source>
</evidence>
<gene>
    <name evidence="5" type="ORF">Aconfl_43140</name>
</gene>
<evidence type="ECO:0000259" key="4">
    <source>
        <dbReference type="Pfam" id="PF00150"/>
    </source>
</evidence>
<dbReference type="InterPro" id="IPR017853">
    <property type="entry name" value="GH"/>
</dbReference>
<proteinExistence type="inferred from homology"/>
<keyword evidence="2 3" id="KW-0326">Glycosidase</keyword>
<keyword evidence="1 3" id="KW-0378">Hydrolase</keyword>
<name>A0ABQ6PUL7_9BACT</name>
<feature type="domain" description="Glycoside hydrolase family 5" evidence="4">
    <location>
        <begin position="2"/>
        <end position="268"/>
    </location>
</feature>
<evidence type="ECO:0000313" key="6">
    <source>
        <dbReference type="Proteomes" id="UP001338309"/>
    </source>
</evidence>
<organism evidence="5 6">
    <name type="scientific">Algoriphagus confluentis</name>
    <dbReference type="NCBI Taxonomy" id="1697556"/>
    <lineage>
        <taxon>Bacteria</taxon>
        <taxon>Pseudomonadati</taxon>
        <taxon>Bacteroidota</taxon>
        <taxon>Cytophagia</taxon>
        <taxon>Cytophagales</taxon>
        <taxon>Cyclobacteriaceae</taxon>
        <taxon>Algoriphagus</taxon>
    </lineage>
</organism>
<protein>
    <submittedName>
        <fullName evidence="5">Glycoside hydrolase family 5 protein</fullName>
    </submittedName>
</protein>
<dbReference type="EMBL" id="BTPD01000024">
    <property type="protein sequence ID" value="GMQ31669.1"/>
    <property type="molecule type" value="Genomic_DNA"/>
</dbReference>
<evidence type="ECO:0000313" key="5">
    <source>
        <dbReference type="EMBL" id="GMQ31669.1"/>
    </source>
</evidence>
<comment type="caution">
    <text evidence="5">The sequence shown here is derived from an EMBL/GenBank/DDBJ whole genome shotgun (WGS) entry which is preliminary data.</text>
</comment>
<dbReference type="SUPFAM" id="SSF51445">
    <property type="entry name" value="(Trans)glycosidases"/>
    <property type="match status" value="1"/>
</dbReference>
<dbReference type="Gene3D" id="3.20.20.80">
    <property type="entry name" value="Glycosidases"/>
    <property type="match status" value="1"/>
</dbReference>
<evidence type="ECO:0000256" key="2">
    <source>
        <dbReference type="ARBA" id="ARBA00023295"/>
    </source>
</evidence>
<accession>A0ABQ6PUL7</accession>
<keyword evidence="6" id="KW-1185">Reference proteome</keyword>
<sequence length="282" mass="32553">MKEAKKAGYSSFRVPLALNYLFQQSHFEKELLKLIEASIQLDSRLILANFNHGLSEKNYSQAIERLYSDWERVLSVVPQNPGNLYFELANEPDLNPDTWYRAVQDLVPRLHKIRKDIPFILGATNFNSLFELSRIQPWSLEGVIYTFHFYEPYLFTHQGTDWTGPQNSTLGIPFPYESSSMPRLDYRAKGTPGEINYRDYEMTGNSVAIQDKIGQIAAWAQINGVQLWCTEYGVTQNADADSRKIYLEEVQKVLSQHQIPGFVWEWEGNFGIKKLTPPFLSN</sequence>
<evidence type="ECO:0000256" key="3">
    <source>
        <dbReference type="RuleBase" id="RU361153"/>
    </source>
</evidence>
<comment type="similarity">
    <text evidence="3">Belongs to the glycosyl hydrolase 5 (cellulase A) family.</text>
</comment>
<reference evidence="5 6" key="1">
    <citation type="submission" date="2023-08" db="EMBL/GenBank/DDBJ databases">
        <title>Draft genome sequence of Algoriphagus confluentis.</title>
        <authorList>
            <person name="Takatani N."/>
            <person name="Hosokawa M."/>
            <person name="Sawabe T."/>
        </authorList>
    </citation>
    <scope>NUCLEOTIDE SEQUENCE [LARGE SCALE GENOMIC DNA]</scope>
    <source>
        <strain evidence="5 6">NBRC 111222</strain>
    </source>
</reference>
<dbReference type="GO" id="GO:0016787">
    <property type="term" value="F:hydrolase activity"/>
    <property type="evidence" value="ECO:0007669"/>
    <property type="project" value="UniProtKB-KW"/>
</dbReference>
<dbReference type="Pfam" id="PF00150">
    <property type="entry name" value="Cellulase"/>
    <property type="match status" value="1"/>
</dbReference>
<dbReference type="Proteomes" id="UP001338309">
    <property type="component" value="Unassembled WGS sequence"/>
</dbReference>
<dbReference type="InterPro" id="IPR001547">
    <property type="entry name" value="Glyco_hydro_5"/>
</dbReference>